<organism evidence="1 2">
    <name type="scientific">Trichinella spiralis</name>
    <name type="common">Trichina worm</name>
    <dbReference type="NCBI Taxonomy" id="6334"/>
    <lineage>
        <taxon>Eukaryota</taxon>
        <taxon>Metazoa</taxon>
        <taxon>Ecdysozoa</taxon>
        <taxon>Nematoda</taxon>
        <taxon>Enoplea</taxon>
        <taxon>Dorylaimia</taxon>
        <taxon>Trichinellida</taxon>
        <taxon>Trichinellidae</taxon>
        <taxon>Trichinella</taxon>
    </lineage>
</organism>
<feature type="non-terminal residue" evidence="1">
    <location>
        <position position="1"/>
    </location>
</feature>
<dbReference type="EMBL" id="JYDH01007114">
    <property type="protein sequence ID" value="KRX89486.1"/>
    <property type="molecule type" value="Genomic_DNA"/>
</dbReference>
<sequence>LILDDQKNLTTDYSNRLNSILHFGATSREPDRVLQNDQLEDFEAVTEQFTIAQNEGRSDQEV</sequence>
<dbReference type="OrthoDB" id="10515943at2759"/>
<dbReference type="AlphaFoldDB" id="A0A0V0XNH7"/>
<reference evidence="1 2" key="1">
    <citation type="submission" date="2015-01" db="EMBL/GenBank/DDBJ databases">
        <title>Evolution of Trichinella species and genotypes.</title>
        <authorList>
            <person name="Korhonen P.K."/>
            <person name="Edoardo P."/>
            <person name="Giuseppe L.R."/>
            <person name="Gasser R.B."/>
        </authorList>
    </citation>
    <scope>NUCLEOTIDE SEQUENCE [LARGE SCALE GENOMIC DNA]</scope>
    <source>
        <strain evidence="1">ISS3</strain>
    </source>
</reference>
<evidence type="ECO:0000313" key="2">
    <source>
        <dbReference type="Proteomes" id="UP000054776"/>
    </source>
</evidence>
<accession>A0A0V0XNH7</accession>
<gene>
    <name evidence="1" type="ORF">T01_3038</name>
</gene>
<proteinExistence type="predicted"/>
<dbReference type="Proteomes" id="UP000054776">
    <property type="component" value="Unassembled WGS sequence"/>
</dbReference>
<keyword evidence="2" id="KW-1185">Reference proteome</keyword>
<evidence type="ECO:0000313" key="1">
    <source>
        <dbReference type="EMBL" id="KRX89486.1"/>
    </source>
</evidence>
<protein>
    <submittedName>
        <fullName evidence="1">Uncharacterized protein</fullName>
    </submittedName>
</protein>
<comment type="caution">
    <text evidence="1">The sequence shown here is derived from an EMBL/GenBank/DDBJ whole genome shotgun (WGS) entry which is preliminary data.</text>
</comment>
<dbReference type="InParanoid" id="A0A0V0XNH7"/>
<name>A0A0V0XNH7_TRISP</name>